<evidence type="ECO:0008006" key="5">
    <source>
        <dbReference type="Google" id="ProtNLM"/>
    </source>
</evidence>
<name>A0A5N6U8Y3_ASPAV</name>
<evidence type="ECO:0000313" key="4">
    <source>
        <dbReference type="Proteomes" id="UP000325780"/>
    </source>
</evidence>
<evidence type="ECO:0000256" key="2">
    <source>
        <dbReference type="SAM" id="SignalP"/>
    </source>
</evidence>
<feature type="signal peptide" evidence="2">
    <location>
        <begin position="1"/>
        <end position="20"/>
    </location>
</feature>
<accession>A0A5N6U8Y3</accession>
<evidence type="ECO:0000256" key="1">
    <source>
        <dbReference type="SAM" id="MobiDB-lite"/>
    </source>
</evidence>
<organism evidence="3 4">
    <name type="scientific">Aspergillus avenaceus</name>
    <dbReference type="NCBI Taxonomy" id="36643"/>
    <lineage>
        <taxon>Eukaryota</taxon>
        <taxon>Fungi</taxon>
        <taxon>Dikarya</taxon>
        <taxon>Ascomycota</taxon>
        <taxon>Pezizomycotina</taxon>
        <taxon>Eurotiomycetes</taxon>
        <taxon>Eurotiomycetidae</taxon>
        <taxon>Eurotiales</taxon>
        <taxon>Aspergillaceae</taxon>
        <taxon>Aspergillus</taxon>
        <taxon>Aspergillus subgen. Circumdati</taxon>
    </lineage>
</organism>
<evidence type="ECO:0000313" key="3">
    <source>
        <dbReference type="EMBL" id="KAE8155074.1"/>
    </source>
</evidence>
<keyword evidence="4" id="KW-1185">Reference proteome</keyword>
<dbReference type="AlphaFoldDB" id="A0A5N6U8Y3"/>
<gene>
    <name evidence="3" type="ORF">BDV25DRAFT_135408</name>
</gene>
<protein>
    <recommendedName>
        <fullName evidence="5">Secreted protein</fullName>
    </recommendedName>
</protein>
<feature type="chain" id="PRO_5024820426" description="Secreted protein" evidence="2">
    <location>
        <begin position="21"/>
        <end position="155"/>
    </location>
</feature>
<reference evidence="3 4" key="1">
    <citation type="submission" date="2019-04" db="EMBL/GenBank/DDBJ databases">
        <title>Friends and foes A comparative genomics study of 23 Aspergillus species from section Flavi.</title>
        <authorList>
            <consortium name="DOE Joint Genome Institute"/>
            <person name="Kjaerbolling I."/>
            <person name="Vesth T."/>
            <person name="Frisvad J.C."/>
            <person name="Nybo J.L."/>
            <person name="Theobald S."/>
            <person name="Kildgaard S."/>
            <person name="Isbrandt T."/>
            <person name="Kuo A."/>
            <person name="Sato A."/>
            <person name="Lyhne E.K."/>
            <person name="Kogle M.E."/>
            <person name="Wiebenga A."/>
            <person name="Kun R.S."/>
            <person name="Lubbers R.J."/>
            <person name="Makela M.R."/>
            <person name="Barry K."/>
            <person name="Chovatia M."/>
            <person name="Clum A."/>
            <person name="Daum C."/>
            <person name="Haridas S."/>
            <person name="He G."/>
            <person name="LaButti K."/>
            <person name="Lipzen A."/>
            <person name="Mondo S."/>
            <person name="Riley R."/>
            <person name="Salamov A."/>
            <person name="Simmons B.A."/>
            <person name="Magnuson J.K."/>
            <person name="Henrissat B."/>
            <person name="Mortensen U.H."/>
            <person name="Larsen T.O."/>
            <person name="Devries R.P."/>
            <person name="Grigoriev I.V."/>
            <person name="Machida M."/>
            <person name="Baker S.E."/>
            <person name="Andersen M.R."/>
        </authorList>
    </citation>
    <scope>NUCLEOTIDE SEQUENCE [LARGE SCALE GENOMIC DNA]</scope>
    <source>
        <strain evidence="3 4">IBT 18842</strain>
    </source>
</reference>
<dbReference type="Proteomes" id="UP000325780">
    <property type="component" value="Unassembled WGS sequence"/>
</dbReference>
<proteinExistence type="predicted"/>
<dbReference type="EMBL" id="ML742025">
    <property type="protein sequence ID" value="KAE8155074.1"/>
    <property type="molecule type" value="Genomic_DNA"/>
</dbReference>
<sequence length="155" mass="17902">MRAFYTFLFLVYIFFGYVTAEPQPAEPTRDAKMDLSYIMDPNDEVKGVHSTTNPEAEATPSPQPTSFKKLDVFTSSGRIQRYTLDDGVPRFACILERNWHIEKFKKRIKKECPEREEPTDGGKCGILMRRNEQGVWRAVRARCKREEGSTENQSS</sequence>
<keyword evidence="2" id="KW-0732">Signal</keyword>
<feature type="region of interest" description="Disordered" evidence="1">
    <location>
        <begin position="44"/>
        <end position="67"/>
    </location>
</feature>